<dbReference type="GO" id="GO:0008270">
    <property type="term" value="F:zinc ion binding"/>
    <property type="evidence" value="ECO:0007669"/>
    <property type="project" value="UniProtKB-KW"/>
</dbReference>
<keyword evidence="2" id="KW-0963">Cytoplasm</keyword>
<dbReference type="AlphaFoldDB" id="J9D8Q1"/>
<dbReference type="InParanoid" id="J9D8Q1"/>
<dbReference type="InterPro" id="IPR037683">
    <property type="entry name" value="Rmd5_dRing"/>
</dbReference>
<keyword evidence="3" id="KW-0479">Metal-binding</keyword>
<keyword evidence="4 9" id="KW-0863">Zinc-finger</keyword>
<dbReference type="GO" id="GO:0061630">
    <property type="term" value="F:ubiquitin protein ligase activity"/>
    <property type="evidence" value="ECO:0007669"/>
    <property type="project" value="InterPro"/>
</dbReference>
<dbReference type="OMA" id="HCRQLYF"/>
<reference evidence="12" key="2">
    <citation type="submission" date="2015-07" db="EMBL/GenBank/DDBJ databases">
        <title>Contrasting host-pathogen interactions and genome evolution in two generalist and specialist microsporidian pathogens of mosquitoes.</title>
        <authorList>
            <consortium name="The Broad Institute Genomics Platform"/>
            <consortium name="The Broad Institute Genome Sequencing Center for Infectious Disease"/>
            <person name="Cuomo C.A."/>
            <person name="Sanscrainte N.D."/>
            <person name="Goldberg J.M."/>
            <person name="Heiman D."/>
            <person name="Young S."/>
            <person name="Zeng Q."/>
            <person name="Becnel J.J."/>
            <person name="Birren B.W."/>
        </authorList>
    </citation>
    <scope>NUCLEOTIDE SEQUENCE [LARGE SCALE GENOMIC DNA]</scope>
    <source>
        <strain evidence="12">USNM 41457</strain>
    </source>
</reference>
<dbReference type="Gene3D" id="3.30.40.10">
    <property type="entry name" value="Zinc/RING finger domain, C3HC4 (zinc finger)"/>
    <property type="match status" value="1"/>
</dbReference>
<feature type="domain" description="RING-Gid-type" evidence="10">
    <location>
        <begin position="281"/>
        <end position="325"/>
    </location>
</feature>
<dbReference type="GO" id="GO:0005634">
    <property type="term" value="C:nucleus"/>
    <property type="evidence" value="ECO:0007669"/>
    <property type="project" value="TreeGrafter"/>
</dbReference>
<accession>J9D8Q1</accession>
<name>J9D8Q1_EDHAE</name>
<proteinExistence type="inferred from homology"/>
<dbReference type="EMBL" id="AFBI03000023">
    <property type="protein sequence ID" value="EJW04126.1"/>
    <property type="molecule type" value="Genomic_DNA"/>
</dbReference>
<evidence type="ECO:0000256" key="1">
    <source>
        <dbReference type="ARBA" id="ARBA00004496"/>
    </source>
</evidence>
<dbReference type="GO" id="GO:0034657">
    <property type="term" value="C:GID complex"/>
    <property type="evidence" value="ECO:0007669"/>
    <property type="project" value="TreeGrafter"/>
</dbReference>
<dbReference type="CDD" id="cd16652">
    <property type="entry name" value="dRING_Rmd5p-like"/>
    <property type="match status" value="1"/>
</dbReference>
<feature type="zinc finger region" description="RING-Gid-type" evidence="9">
    <location>
        <begin position="281"/>
        <end position="325"/>
    </location>
</feature>
<dbReference type="GO" id="GO:0043161">
    <property type="term" value="P:proteasome-mediated ubiquitin-dependent protein catabolic process"/>
    <property type="evidence" value="ECO:0007669"/>
    <property type="project" value="InterPro"/>
</dbReference>
<evidence type="ECO:0000259" key="10">
    <source>
        <dbReference type="PROSITE" id="PS51867"/>
    </source>
</evidence>
<dbReference type="FunFam" id="3.30.40.10:FF:000143">
    <property type="entry name" value="Regulator of gluconeogenesis Rmd5"/>
    <property type="match status" value="1"/>
</dbReference>
<dbReference type="PANTHER" id="PTHR12170">
    <property type="entry name" value="MACROPHAGE ERYTHROBLAST ATTACHER-RELATED"/>
    <property type="match status" value="1"/>
</dbReference>
<dbReference type="HOGENOM" id="CLU_826470_0_0_1"/>
<comment type="subcellular location">
    <subcellularLocation>
        <location evidence="1">Cytoplasm</location>
    </subcellularLocation>
</comment>
<dbReference type="GO" id="GO:0005737">
    <property type="term" value="C:cytoplasm"/>
    <property type="evidence" value="ECO:0007669"/>
    <property type="project" value="UniProtKB-SubCell"/>
</dbReference>
<dbReference type="PANTHER" id="PTHR12170:SF3">
    <property type="entry name" value="GH10162P"/>
    <property type="match status" value="1"/>
</dbReference>
<dbReference type="SUPFAM" id="SSF57850">
    <property type="entry name" value="RING/U-box"/>
    <property type="match status" value="1"/>
</dbReference>
<reference evidence="11 12" key="1">
    <citation type="submission" date="2011-08" db="EMBL/GenBank/DDBJ databases">
        <authorList>
            <person name="Liu Z.J."/>
            <person name="Shi F.L."/>
            <person name="Lu J.Q."/>
            <person name="Li M."/>
            <person name="Wang Z.L."/>
        </authorList>
    </citation>
    <scope>NUCLEOTIDE SEQUENCE [LARGE SCALE GENOMIC DNA]</scope>
    <source>
        <strain evidence="11 12">USNM 41457</strain>
    </source>
</reference>
<sequence length="339" mass="40103">MDSDPKNLEEFSETFYTRIMHTDNEFEIDKLKVEYINTLKSYFGDFTPKNDIKDLHINILNEKNDECYNLTEKILALDLLRTKQLDVFDSFVCESQSDLQKIKEKHEYLMEIQNLMKNDDFRLLELFIEKENLYFKRNMKLCFILFAIEFLQMILHNNRTNAIIFMYHNFRQKFSESPEFIKDSYELIQSLVDSDIKFIQKIIKSYKDKAFDQFKIDYCLINEMPQKSPFDQLLEAGQNASSILRKFSDNIDIKTFDDIDLNKKIPIDLPVKPTYHSIFVCPVLKQFCDNDNPPVLLPCGHVISALAVKKLSKKVISTSFKCPYCPYNCNVNQLRELKL</sequence>
<dbReference type="OrthoDB" id="1933281at2759"/>
<comment type="caution">
    <text evidence="11">The sequence shown here is derived from an EMBL/GenBank/DDBJ whole genome shotgun (WGS) entry which is preliminary data.</text>
</comment>
<dbReference type="PROSITE" id="PS51867">
    <property type="entry name" value="ZF_RING_GID"/>
    <property type="match status" value="1"/>
</dbReference>
<evidence type="ECO:0000256" key="2">
    <source>
        <dbReference type="ARBA" id="ARBA00022490"/>
    </source>
</evidence>
<evidence type="ECO:0000256" key="6">
    <source>
        <dbReference type="ARBA" id="ARBA00061136"/>
    </source>
</evidence>
<evidence type="ECO:0000256" key="3">
    <source>
        <dbReference type="ARBA" id="ARBA00022723"/>
    </source>
</evidence>
<evidence type="ECO:0000256" key="7">
    <source>
        <dbReference type="ARBA" id="ARBA00075398"/>
    </source>
</evidence>
<organism evidence="11 12">
    <name type="scientific">Edhazardia aedis (strain USNM 41457)</name>
    <name type="common">Microsporidian parasite</name>
    <dbReference type="NCBI Taxonomy" id="1003232"/>
    <lineage>
        <taxon>Eukaryota</taxon>
        <taxon>Fungi</taxon>
        <taxon>Fungi incertae sedis</taxon>
        <taxon>Microsporidia</taxon>
        <taxon>Edhazardia</taxon>
    </lineage>
</organism>
<gene>
    <name evidence="11" type="ORF">EDEG_01562</name>
</gene>
<keyword evidence="5" id="KW-0862">Zinc</keyword>
<keyword evidence="12" id="KW-1185">Reference proteome</keyword>
<evidence type="ECO:0000256" key="4">
    <source>
        <dbReference type="ARBA" id="ARBA00022771"/>
    </source>
</evidence>
<evidence type="ECO:0000256" key="5">
    <source>
        <dbReference type="ARBA" id="ARBA00022833"/>
    </source>
</evidence>
<dbReference type="InterPro" id="IPR044063">
    <property type="entry name" value="ZF_RING_GID"/>
</dbReference>
<evidence type="ECO:0000256" key="9">
    <source>
        <dbReference type="PROSITE-ProRule" id="PRU01215"/>
    </source>
</evidence>
<evidence type="ECO:0000256" key="8">
    <source>
        <dbReference type="ARBA" id="ARBA00080744"/>
    </source>
</evidence>
<dbReference type="InterPro" id="IPR045098">
    <property type="entry name" value="Fyv10_fam"/>
</dbReference>
<dbReference type="InterPro" id="IPR013083">
    <property type="entry name" value="Znf_RING/FYVE/PHD"/>
</dbReference>
<comment type="similarity">
    <text evidence="6">Belongs to the RMD5/GID2 family.</text>
</comment>
<evidence type="ECO:0000313" key="11">
    <source>
        <dbReference type="EMBL" id="EJW04126.1"/>
    </source>
</evidence>
<dbReference type="STRING" id="1003232.J9D8Q1"/>
<dbReference type="Proteomes" id="UP000003163">
    <property type="component" value="Unassembled WGS sequence"/>
</dbReference>
<evidence type="ECO:0000313" key="12">
    <source>
        <dbReference type="Proteomes" id="UP000003163"/>
    </source>
</evidence>
<dbReference type="VEuPathDB" id="MicrosporidiaDB:EDEG_01562"/>
<protein>
    <recommendedName>
        <fullName evidence="8">GID complex catalytic subunit 2</fullName>
    </recommendedName>
    <alternativeName>
        <fullName evidence="7">Glucose-induced degradation protein 2</fullName>
    </alternativeName>
</protein>